<protein>
    <submittedName>
        <fullName evidence="3">Phage N-acetylmuramoyl-L-alanine amidase</fullName>
    </submittedName>
</protein>
<name>A0ABR5B2M6_BACBA</name>
<dbReference type="InterPro" id="IPR039561">
    <property type="entry name" value="Peptidase_M15C"/>
</dbReference>
<proteinExistence type="predicted"/>
<dbReference type="InterPro" id="IPR002477">
    <property type="entry name" value="Peptidoglycan-bd-like"/>
</dbReference>
<dbReference type="InterPro" id="IPR036366">
    <property type="entry name" value="PGBDSf"/>
</dbReference>
<comment type="caution">
    <text evidence="3">The sequence shown here is derived from an EMBL/GenBank/DDBJ whole genome shotgun (WGS) entry which is preliminary data.</text>
</comment>
<feature type="domain" description="Peptidoglycan binding-like" evidence="1">
    <location>
        <begin position="147"/>
        <end position="202"/>
    </location>
</feature>
<evidence type="ECO:0000259" key="1">
    <source>
        <dbReference type="Pfam" id="PF01471"/>
    </source>
</evidence>
<dbReference type="RefSeq" id="WP_052477234.1">
    <property type="nucleotide sequence ID" value="NZ_JARTHD010000006.1"/>
</dbReference>
<sequence>MSWTPTYHKRNLGNLADLAPNTKAAAMKWYQYCIDNKIDVLIYETIRTVAQQRENVRNGASQTMRSYHLVGQALDFVPIKNGKALWAKSEYGKRPFIDAIKHAERLGFESGYRWGWDAPHLQYNYKGYGTDKYLTTSAAVPVNTLSKDEVKTLQEKLAKLGLDTNGVDGIYGKGTTNAVMILQRRTGLSVDGIAGEKTMAKINQLIKEKGLVGTPGKFRVYTGVFGTHEKAEAAAREIGFNAFSKDLRAWTGIFTSLEAAEEACAFISGKYGYNPKIRKE</sequence>
<dbReference type="Pfam" id="PF01471">
    <property type="entry name" value="PG_binding_1"/>
    <property type="match status" value="1"/>
</dbReference>
<organism evidence="3 4">
    <name type="scientific">Bacillus badius</name>
    <dbReference type="NCBI Taxonomy" id="1455"/>
    <lineage>
        <taxon>Bacteria</taxon>
        <taxon>Bacillati</taxon>
        <taxon>Bacillota</taxon>
        <taxon>Bacilli</taxon>
        <taxon>Bacillales</taxon>
        <taxon>Bacillaceae</taxon>
        <taxon>Pseudobacillus</taxon>
    </lineage>
</organism>
<evidence type="ECO:0000259" key="2">
    <source>
        <dbReference type="Pfam" id="PF13539"/>
    </source>
</evidence>
<dbReference type="InterPro" id="IPR036365">
    <property type="entry name" value="PGBD-like_sf"/>
</dbReference>
<gene>
    <name evidence="3" type="ORF">SD77_0596</name>
</gene>
<dbReference type="SUPFAM" id="SSF55166">
    <property type="entry name" value="Hedgehog/DD-peptidase"/>
    <property type="match status" value="1"/>
</dbReference>
<accession>A0ABR5B2M6</accession>
<feature type="domain" description="Peptidase M15C" evidence="2">
    <location>
        <begin position="61"/>
        <end position="123"/>
    </location>
</feature>
<evidence type="ECO:0000313" key="3">
    <source>
        <dbReference type="EMBL" id="KIL80748.1"/>
    </source>
</evidence>
<dbReference type="Pfam" id="PF13539">
    <property type="entry name" value="Peptidase_M15_4"/>
    <property type="match status" value="1"/>
</dbReference>
<dbReference type="SUPFAM" id="SSF47090">
    <property type="entry name" value="PGBD-like"/>
    <property type="match status" value="1"/>
</dbReference>
<reference evidence="3 4" key="1">
    <citation type="submission" date="2015-01" db="EMBL/GenBank/DDBJ databases">
        <title>Genome Assembly of Bacillus badius MTCC 1458.</title>
        <authorList>
            <person name="Verma A."/>
            <person name="Khatri I."/>
            <person name="Mual P."/>
            <person name="Subramanian S."/>
            <person name="Krishnamurthi S."/>
        </authorList>
    </citation>
    <scope>NUCLEOTIDE SEQUENCE [LARGE SCALE GENOMIC DNA]</scope>
    <source>
        <strain evidence="3 4">MTCC 1458</strain>
    </source>
</reference>
<dbReference type="Gene3D" id="3.30.1380.10">
    <property type="match status" value="1"/>
</dbReference>
<dbReference type="InterPro" id="IPR009045">
    <property type="entry name" value="Zn_M74/Hedgehog-like"/>
</dbReference>
<evidence type="ECO:0000313" key="4">
    <source>
        <dbReference type="Proteomes" id="UP000031982"/>
    </source>
</evidence>
<dbReference type="EMBL" id="JXLP01000001">
    <property type="protein sequence ID" value="KIL80748.1"/>
    <property type="molecule type" value="Genomic_DNA"/>
</dbReference>
<dbReference type="Gene3D" id="1.10.101.10">
    <property type="entry name" value="PGBD-like superfamily/PGBD"/>
    <property type="match status" value="1"/>
</dbReference>
<dbReference type="CDD" id="cd14845">
    <property type="entry name" value="L-Ala-D-Glu_peptidase_like"/>
    <property type="match status" value="1"/>
</dbReference>
<dbReference type="Proteomes" id="UP000031982">
    <property type="component" value="Unassembled WGS sequence"/>
</dbReference>
<keyword evidence="4" id="KW-1185">Reference proteome</keyword>